<keyword evidence="2" id="KW-0028">Amino-acid biosynthesis</keyword>
<evidence type="ECO:0000256" key="3">
    <source>
        <dbReference type="PIRSR" id="PIRSR000443-1"/>
    </source>
</evidence>
<feature type="compositionally biased region" description="Low complexity" evidence="4">
    <location>
        <begin position="56"/>
        <end position="67"/>
    </location>
</feature>
<reference evidence="6 7" key="1">
    <citation type="submission" date="2019-03" db="EMBL/GenBank/DDBJ databases">
        <title>Genomic Encyclopedia of Type Strains, Phase III (KMG-III): the genomes of soil and plant-associated and newly described type strains.</title>
        <authorList>
            <person name="Whitman W."/>
        </authorList>
    </citation>
    <scope>NUCLEOTIDE SEQUENCE [LARGE SCALE GENOMIC DNA]</scope>
    <source>
        <strain evidence="6 7">VKM Ac-2575</strain>
    </source>
</reference>
<dbReference type="EC" id="2.3.1.31" evidence="2"/>
<dbReference type="InterPro" id="IPR008220">
    <property type="entry name" value="HAT_MetX-like"/>
</dbReference>
<keyword evidence="7" id="KW-1185">Reference proteome</keyword>
<feature type="active site" evidence="2 3">
    <location>
        <position position="394"/>
    </location>
</feature>
<proteinExistence type="inferred from homology"/>
<feature type="region of interest" description="Disordered" evidence="4">
    <location>
        <begin position="1"/>
        <end position="67"/>
    </location>
</feature>
<comment type="subcellular location">
    <subcellularLocation>
        <location evidence="2">Cytoplasm</location>
    </subcellularLocation>
</comment>
<evidence type="ECO:0000313" key="6">
    <source>
        <dbReference type="EMBL" id="TDU88487.1"/>
    </source>
</evidence>
<dbReference type="Proteomes" id="UP000295151">
    <property type="component" value="Unassembled WGS sequence"/>
</dbReference>
<evidence type="ECO:0000256" key="2">
    <source>
        <dbReference type="HAMAP-Rule" id="MF_00296"/>
    </source>
</evidence>
<dbReference type="PANTHER" id="PTHR32268:SF11">
    <property type="entry name" value="HOMOSERINE O-ACETYLTRANSFERASE"/>
    <property type="match status" value="1"/>
</dbReference>
<feature type="active site" evidence="2 3">
    <location>
        <position position="364"/>
    </location>
</feature>
<comment type="catalytic activity">
    <reaction evidence="2">
        <text>L-homoserine + acetyl-CoA = O-acetyl-L-homoserine + CoA</text>
        <dbReference type="Rhea" id="RHEA:13701"/>
        <dbReference type="ChEBI" id="CHEBI:57287"/>
        <dbReference type="ChEBI" id="CHEBI:57288"/>
        <dbReference type="ChEBI" id="CHEBI:57476"/>
        <dbReference type="ChEBI" id="CHEBI:57716"/>
        <dbReference type="EC" id="2.3.1.31"/>
    </reaction>
</comment>
<keyword evidence="2" id="KW-0963">Cytoplasm</keyword>
<comment type="similarity">
    <text evidence="2">Belongs to the AB hydrolase superfamily. MetX family.</text>
</comment>
<comment type="function">
    <text evidence="2">Transfers an acetyl group from acetyl-CoA to L-homoserine, forming acetyl-L-homoserine.</text>
</comment>
<comment type="caution">
    <text evidence="2">Lacks conserved residue(s) required for the propagation of feature annotation.</text>
</comment>
<dbReference type="GO" id="GO:0009086">
    <property type="term" value="P:methionine biosynthetic process"/>
    <property type="evidence" value="ECO:0007669"/>
    <property type="project" value="UniProtKB-UniRule"/>
</dbReference>
<dbReference type="Pfam" id="PF00561">
    <property type="entry name" value="Abhydrolase_1"/>
    <property type="match status" value="1"/>
</dbReference>
<keyword evidence="1 2" id="KW-0808">Transferase</keyword>
<dbReference type="GO" id="GO:0004414">
    <property type="term" value="F:homoserine O-acetyltransferase activity"/>
    <property type="evidence" value="ECO:0007669"/>
    <property type="project" value="UniProtKB-UniRule"/>
</dbReference>
<accession>A0A4R7TB46</accession>
<dbReference type="PIRSF" id="PIRSF000443">
    <property type="entry name" value="Homoser_Ac_trans"/>
    <property type="match status" value="1"/>
</dbReference>
<dbReference type="EMBL" id="SOCE01000001">
    <property type="protein sequence ID" value="TDU88487.1"/>
    <property type="molecule type" value="Genomic_DNA"/>
</dbReference>
<dbReference type="GO" id="GO:0009092">
    <property type="term" value="P:homoserine metabolic process"/>
    <property type="evidence" value="ECO:0007669"/>
    <property type="project" value="TreeGrafter"/>
</dbReference>
<evidence type="ECO:0000256" key="1">
    <source>
        <dbReference type="ARBA" id="ARBA00022679"/>
    </source>
</evidence>
<evidence type="ECO:0000313" key="7">
    <source>
        <dbReference type="Proteomes" id="UP000295151"/>
    </source>
</evidence>
<gene>
    <name evidence="2" type="primary">metXA</name>
    <name evidence="6" type="ORF">EV138_2033</name>
</gene>
<dbReference type="InterPro" id="IPR000073">
    <property type="entry name" value="AB_hydrolase_1"/>
</dbReference>
<keyword evidence="2" id="KW-0486">Methionine biosynthesis</keyword>
<dbReference type="AlphaFoldDB" id="A0A4R7TB46"/>
<dbReference type="NCBIfam" id="TIGR01392">
    <property type="entry name" value="homoserO_Ac_trn"/>
    <property type="match status" value="1"/>
</dbReference>
<keyword evidence="2" id="KW-0012">Acyltransferase</keyword>
<feature type="binding site" evidence="2">
    <location>
        <position position="277"/>
    </location>
    <ligand>
        <name>substrate</name>
    </ligand>
</feature>
<comment type="subunit">
    <text evidence="2">Homodimer.</text>
</comment>
<name>A0A4R7TB46_9ACTN</name>
<dbReference type="RefSeq" id="WP_238158049.1">
    <property type="nucleotide sequence ID" value="NZ_SOCE01000001.1"/>
</dbReference>
<feature type="binding site" evidence="2">
    <location>
        <position position="395"/>
    </location>
    <ligand>
        <name>substrate</name>
    </ligand>
</feature>
<evidence type="ECO:0000256" key="4">
    <source>
        <dbReference type="SAM" id="MobiDB-lite"/>
    </source>
</evidence>
<dbReference type="SUPFAM" id="SSF53474">
    <property type="entry name" value="alpha/beta-Hydrolases"/>
    <property type="match status" value="1"/>
</dbReference>
<sequence>MTQDRPSASVREWSIGARGRDTGAQDDDALPVPAGVGQTPGQVAGEWRTDNPDPRPAAGGEEPAGGRQLAGIGSLVLESGDSLPGVVIAYETWGRPNAARDNAVLICHALTGDAHVVGPAGPGQPTPGWWDGLIGPGRSVDPADWYVVAANVLGGCQGSTGPSSPAPDGKAWGSRFPAITVRDQVAAEAALSTRLGIDRWAAVIGGSMGGMRALEWLLLYPERVATSVVLASTGYATAEQIAWCAPQLAAIEEDPAWQGGDYYGTGTAPTSGLGIARQIAHITYRSEYELASRFGRKPQGDGRFAVESYLDHHATKLVNRFDAGSYAVLTRAMNSHDIGRDRGGLRQALENLTGRLVIAAVDSDRLYPARLSAELVEARPDAGPLHLIKSPYGHDGFLIELEQVGALIADTLGS</sequence>
<dbReference type="UniPathway" id="UPA00051">
    <property type="reaction ID" value="UER00074"/>
</dbReference>
<feature type="domain" description="AB hydrolase-1" evidence="5">
    <location>
        <begin position="102"/>
        <end position="398"/>
    </location>
</feature>
<dbReference type="PANTHER" id="PTHR32268">
    <property type="entry name" value="HOMOSERINE O-ACETYLTRANSFERASE"/>
    <property type="match status" value="1"/>
</dbReference>
<dbReference type="GO" id="GO:0005737">
    <property type="term" value="C:cytoplasm"/>
    <property type="evidence" value="ECO:0007669"/>
    <property type="project" value="UniProtKB-SubCell"/>
</dbReference>
<evidence type="ECO:0000259" key="5">
    <source>
        <dbReference type="Pfam" id="PF00561"/>
    </source>
</evidence>
<dbReference type="InterPro" id="IPR029058">
    <property type="entry name" value="AB_hydrolase_fold"/>
</dbReference>
<dbReference type="Gene3D" id="3.40.50.1820">
    <property type="entry name" value="alpha/beta hydrolase"/>
    <property type="match status" value="1"/>
</dbReference>
<dbReference type="NCBIfam" id="NF001209">
    <property type="entry name" value="PRK00175.1"/>
    <property type="match status" value="1"/>
</dbReference>
<dbReference type="HAMAP" id="MF_00296">
    <property type="entry name" value="MetX_acyltransf"/>
    <property type="match status" value="1"/>
</dbReference>
<comment type="caution">
    <text evidence="6">The sequence shown here is derived from an EMBL/GenBank/DDBJ whole genome shotgun (WGS) entry which is preliminary data.</text>
</comment>
<comment type="pathway">
    <text evidence="2">Amino-acid biosynthesis; L-methionine biosynthesis via de novo pathway; O-acetyl-L-homoserine from L-homoserine: step 1/1.</text>
</comment>
<organism evidence="6 7">
    <name type="scientific">Kribbella voronezhensis</name>
    <dbReference type="NCBI Taxonomy" id="2512212"/>
    <lineage>
        <taxon>Bacteria</taxon>
        <taxon>Bacillati</taxon>
        <taxon>Actinomycetota</taxon>
        <taxon>Actinomycetes</taxon>
        <taxon>Propionibacteriales</taxon>
        <taxon>Kribbellaceae</taxon>
        <taxon>Kribbella</taxon>
    </lineage>
</organism>
<protein>
    <recommendedName>
        <fullName evidence="2">Homoserine O-acetyltransferase</fullName>
        <shortName evidence="2">HAT</shortName>
        <ecNumber evidence="2">2.3.1.31</ecNumber>
    </recommendedName>
    <alternativeName>
        <fullName evidence="2">Homoserine transacetylase</fullName>
        <shortName evidence="2">HTA</shortName>
    </alternativeName>
</protein>
<feature type="active site" description="Nucleophile" evidence="2 3">
    <location>
        <position position="207"/>
    </location>
</feature>